<evidence type="ECO:0000256" key="9">
    <source>
        <dbReference type="ARBA" id="ARBA00049244"/>
    </source>
</evidence>
<feature type="compositionally biased region" description="Low complexity" evidence="10">
    <location>
        <begin position="195"/>
        <end position="211"/>
    </location>
</feature>
<dbReference type="NCBIfam" id="TIGR00594">
    <property type="entry name" value="polc"/>
    <property type="match status" value="1"/>
</dbReference>
<evidence type="ECO:0000256" key="10">
    <source>
        <dbReference type="SAM" id="MobiDB-lite"/>
    </source>
</evidence>
<evidence type="ECO:0000313" key="12">
    <source>
        <dbReference type="EMBL" id="GAA1973017.1"/>
    </source>
</evidence>
<evidence type="ECO:0000256" key="5">
    <source>
        <dbReference type="ARBA" id="ARBA00022705"/>
    </source>
</evidence>
<feature type="domain" description="Polymerase/histidinol phosphatase N-terminal" evidence="11">
    <location>
        <begin position="44"/>
        <end position="111"/>
    </location>
</feature>
<protein>
    <recommendedName>
        <fullName evidence="1">DNA-directed DNA polymerase</fullName>
        <ecNumber evidence="1">2.7.7.7</ecNumber>
    </recommendedName>
</protein>
<name>A0ABN2RQ77_9MICO</name>
<accession>A0ABN2RQ77</accession>
<evidence type="ECO:0000256" key="2">
    <source>
        <dbReference type="ARBA" id="ARBA00022490"/>
    </source>
</evidence>
<evidence type="ECO:0000256" key="4">
    <source>
        <dbReference type="ARBA" id="ARBA00022695"/>
    </source>
</evidence>
<dbReference type="Pfam" id="PF17657">
    <property type="entry name" value="DNA_pol3_finger"/>
    <property type="match status" value="1"/>
</dbReference>
<dbReference type="InterPro" id="IPR004013">
    <property type="entry name" value="PHP_dom"/>
</dbReference>
<evidence type="ECO:0000256" key="3">
    <source>
        <dbReference type="ARBA" id="ARBA00022679"/>
    </source>
</evidence>
<keyword evidence="7" id="KW-0239">DNA-directed DNA polymerase</keyword>
<dbReference type="Gene3D" id="1.10.150.870">
    <property type="match status" value="1"/>
</dbReference>
<dbReference type="EC" id="2.7.7.7" evidence="1"/>
<dbReference type="Pfam" id="PF02811">
    <property type="entry name" value="PHP"/>
    <property type="match status" value="1"/>
</dbReference>
<dbReference type="Pfam" id="PF07733">
    <property type="entry name" value="DNA_pol3_alpha"/>
    <property type="match status" value="1"/>
</dbReference>
<dbReference type="Gene3D" id="1.10.10.1600">
    <property type="entry name" value="Bacterial DNA polymerase III alpha subunit, thumb domain"/>
    <property type="match status" value="1"/>
</dbReference>
<dbReference type="PANTHER" id="PTHR32294">
    <property type="entry name" value="DNA POLYMERASE III SUBUNIT ALPHA"/>
    <property type="match status" value="1"/>
</dbReference>
<dbReference type="Pfam" id="PF14579">
    <property type="entry name" value="HHH_6"/>
    <property type="match status" value="1"/>
</dbReference>
<gene>
    <name evidence="12" type="primary">dnaE_1</name>
    <name evidence="12" type="ORF">GCM10009817_11550</name>
</gene>
<keyword evidence="13" id="KW-1185">Reference proteome</keyword>
<keyword evidence="2" id="KW-0963">Cytoplasm</keyword>
<organism evidence="12 13">
    <name type="scientific">Terrabacter lapilli</name>
    <dbReference type="NCBI Taxonomy" id="436231"/>
    <lineage>
        <taxon>Bacteria</taxon>
        <taxon>Bacillati</taxon>
        <taxon>Actinomycetota</taxon>
        <taxon>Actinomycetes</taxon>
        <taxon>Micrococcales</taxon>
        <taxon>Intrasporangiaceae</taxon>
        <taxon>Terrabacter</taxon>
    </lineage>
</organism>
<feature type="region of interest" description="Disordered" evidence="10">
    <location>
        <begin position="1317"/>
        <end position="1364"/>
    </location>
</feature>
<dbReference type="InterPro" id="IPR029460">
    <property type="entry name" value="DNAPol_HHH"/>
</dbReference>
<keyword evidence="4" id="KW-0548">Nucleotidyltransferase</keyword>
<feature type="compositionally biased region" description="Low complexity" evidence="10">
    <location>
        <begin position="1061"/>
        <end position="1075"/>
    </location>
</feature>
<proteinExistence type="predicted"/>
<dbReference type="EMBL" id="BAAAPU010000003">
    <property type="protein sequence ID" value="GAA1973017.1"/>
    <property type="molecule type" value="Genomic_DNA"/>
</dbReference>
<dbReference type="Gene3D" id="3.20.20.140">
    <property type="entry name" value="Metal-dependent hydrolases"/>
    <property type="match status" value="1"/>
</dbReference>
<dbReference type="InterPro" id="IPR041931">
    <property type="entry name" value="DNA_pol3_alpha_thumb_dom"/>
</dbReference>
<evidence type="ECO:0000256" key="8">
    <source>
        <dbReference type="ARBA" id="ARBA00023204"/>
    </source>
</evidence>
<keyword evidence="3" id="KW-0808">Transferase</keyword>
<dbReference type="SMART" id="SM00481">
    <property type="entry name" value="POLIIIAc"/>
    <property type="match status" value="1"/>
</dbReference>
<dbReference type="InterPro" id="IPR003141">
    <property type="entry name" value="Pol/His_phosphatase_N"/>
</dbReference>
<keyword evidence="8" id="KW-0234">DNA repair</keyword>
<dbReference type="CDD" id="cd04485">
    <property type="entry name" value="DnaE_OBF"/>
    <property type="match status" value="1"/>
</dbReference>
<comment type="catalytic activity">
    <reaction evidence="9">
        <text>DNA(n) + a 2'-deoxyribonucleoside 5'-triphosphate = DNA(n+1) + diphosphate</text>
        <dbReference type="Rhea" id="RHEA:22508"/>
        <dbReference type="Rhea" id="RHEA-COMP:17339"/>
        <dbReference type="Rhea" id="RHEA-COMP:17340"/>
        <dbReference type="ChEBI" id="CHEBI:33019"/>
        <dbReference type="ChEBI" id="CHEBI:61560"/>
        <dbReference type="ChEBI" id="CHEBI:173112"/>
        <dbReference type="EC" id="2.7.7.7"/>
    </reaction>
</comment>
<comment type="caution">
    <text evidence="12">The sequence shown here is derived from an EMBL/GenBank/DDBJ whole genome shotgun (WGS) entry which is preliminary data.</text>
</comment>
<evidence type="ECO:0000313" key="13">
    <source>
        <dbReference type="Proteomes" id="UP001500013"/>
    </source>
</evidence>
<feature type="region of interest" description="Disordered" evidence="10">
    <location>
        <begin position="1054"/>
        <end position="1075"/>
    </location>
</feature>
<feature type="region of interest" description="Disordered" evidence="10">
    <location>
        <begin position="183"/>
        <end position="228"/>
    </location>
</feature>
<evidence type="ECO:0000256" key="6">
    <source>
        <dbReference type="ARBA" id="ARBA00022763"/>
    </source>
</evidence>
<dbReference type="InterPro" id="IPR040982">
    <property type="entry name" value="DNA_pol3_finger"/>
</dbReference>
<evidence type="ECO:0000256" key="7">
    <source>
        <dbReference type="ARBA" id="ARBA00022932"/>
    </source>
</evidence>
<sequence length="1364" mass="145110">MTTGMTTTSTTPITAAITTAITTAMKTAGAAAMNSGGASGESFVHLHVASGYSMRYGTAKPHELVERAAAFGQPALALTDRDGLYGAVKFVRSCMEHDVAPILGVDLALGPEEPERARPVRTPVRGGALVDPRLPRVTVLARGSGSGLAPGEGWAALCRLVTATHLRGERGNPVTTARLVAEHASARPEPGSPEATSLARTGAAGGRSAARGGPGRHTPSVTDGGPSRLVVLLGPDSDVGRAVLAKRRDRARAALERWVALLPRGAVVVEVVCHGGPEHQPGSLGQAARMLALAREVGVPSVITAAVRHTDPQDAAIVDVLDAARRLVALDARHLDRVTTAGHLSPTPLMHALALDVVQVSGPGLVGGGSLAREQARELLARTTALAAECVQDPRSDLGIGSVHLPEPGVLGIRPGTNPHHVLARRCREAIPSRYPGRSELELTAVSDRLEDELGVIETLGYATYFLTVAQVCDLIREMRVRVAARGSGAGSLVNYLLGISGVDPMRHGLLMERFCSPLRAELPDIDIDVESARRTEIYERILDHFGGERVTCVSMMDTYRVRHAIRDAGAALGLPPPEIDAMAKAFPHIAARNVRAALAELPELRASGLDVPRLQLMFDIVERLDGLPRHIALHPCGVVLSDSVLLDRTPVEASWLGFPMSQFDKDDVEEMGLLKLDVLGIRMQSAMAHAVAEVERVDGEHVDLDDESQVPFDDEPTFELVRSTKTLGCFQIESPGQRELIGKFGPRSFDDLIIDISLFRPGPVKSDMIIPFLNARQGWDDPSYLHPSLVPALEQTEGVVVFHEQVLMIVAETTGVTLAQADEVRRALGTPDGQQRIEAWWRPAAKARGYAPEVADKIWEVLKAFASFGFCKAHAAAFALPTYQSAWLKTHHPAAFLAGVLTHDPGMYPKRLILDDARTFGIAILGLDVNVSTGAYRFERTEDGGEAIRLSLADVHGISEAEVAQIVAGQPYSSLSDFWQRAHVSRPVAEKLVLAGAFDSLHGIDLGGPTRLDEGATGVVARTRGGLGRRGQVTRRDLLLHVAELDRWSASQRSTRRRVSAASRSSGSGTMRGRVTSVSATGDIRALAAAQSQASAGAPAHVATQLTLDLGDTPRLSATSGLPEMTGPERVRAELEVLGLDASGHVVEFYRPLLDALGVTRARDLLSGRSGREVLVAGVKVATQTPPIRTGRRVVFLTLDDATGPADLTFFEDVQGPYAATVFHSWLLLCRGVVRRTGPRGVSVRATGAWELSALQDAWTSGGITAVRDALDAADRAAWERATALAGPDGTTRTGVGEGPDGRRVLVHASGFKQSPYADIKPAGDDVRGPRGTSGLVPTDTPTHTLGGPPRKLWHASPGSSGH</sequence>
<keyword evidence="6" id="KW-0227">DNA damage</keyword>
<dbReference type="InterPro" id="IPR004805">
    <property type="entry name" value="DnaE2/DnaE/PolC"/>
</dbReference>
<evidence type="ECO:0000259" key="11">
    <source>
        <dbReference type="SMART" id="SM00481"/>
    </source>
</evidence>
<reference evidence="12 13" key="1">
    <citation type="journal article" date="2019" name="Int. J. Syst. Evol. Microbiol.">
        <title>The Global Catalogue of Microorganisms (GCM) 10K type strain sequencing project: providing services to taxonomists for standard genome sequencing and annotation.</title>
        <authorList>
            <consortium name="The Broad Institute Genomics Platform"/>
            <consortium name="The Broad Institute Genome Sequencing Center for Infectious Disease"/>
            <person name="Wu L."/>
            <person name="Ma J."/>
        </authorList>
    </citation>
    <scope>NUCLEOTIDE SEQUENCE [LARGE SCALE GENOMIC DNA]</scope>
    <source>
        <strain evidence="12 13">JCM 15628</strain>
    </source>
</reference>
<dbReference type="PANTHER" id="PTHR32294:SF4">
    <property type="entry name" value="ERROR-PRONE DNA POLYMERASE"/>
    <property type="match status" value="1"/>
</dbReference>
<dbReference type="InterPro" id="IPR011708">
    <property type="entry name" value="DNA_pol3_alpha_NTPase_dom"/>
</dbReference>
<evidence type="ECO:0000256" key="1">
    <source>
        <dbReference type="ARBA" id="ARBA00012417"/>
    </source>
</evidence>
<dbReference type="Proteomes" id="UP001500013">
    <property type="component" value="Unassembled WGS sequence"/>
</dbReference>
<dbReference type="CDD" id="cd07431">
    <property type="entry name" value="PHP_PolIIIA"/>
    <property type="match status" value="1"/>
</dbReference>
<keyword evidence="5" id="KW-0235">DNA replication</keyword>